<dbReference type="PANTHER" id="PTHR24120">
    <property type="entry name" value="GH07239P"/>
    <property type="match status" value="1"/>
</dbReference>
<name>A0AA86U7N7_9EUKA</name>
<dbReference type="Pfam" id="PF12796">
    <property type="entry name" value="Ank_2"/>
    <property type="match status" value="1"/>
</dbReference>
<dbReference type="Gene3D" id="1.25.40.20">
    <property type="entry name" value="Ankyrin repeat-containing domain"/>
    <property type="match status" value="1"/>
</dbReference>
<comment type="caution">
    <text evidence="1">The sequence shown here is derived from an EMBL/GenBank/DDBJ whole genome shotgun (WGS) entry which is preliminary data.</text>
</comment>
<protein>
    <recommendedName>
        <fullName evidence="4">Ankyrin repeat-containing protein</fullName>
    </recommendedName>
</protein>
<evidence type="ECO:0008006" key="4">
    <source>
        <dbReference type="Google" id="ProtNLM"/>
    </source>
</evidence>
<dbReference type="EMBL" id="CAXDID020000507">
    <property type="protein sequence ID" value="CAL6098292.1"/>
    <property type="molecule type" value="Genomic_DNA"/>
</dbReference>
<dbReference type="SMART" id="SM00248">
    <property type="entry name" value="ANK"/>
    <property type="match status" value="3"/>
</dbReference>
<dbReference type="EMBL" id="CATOUU010000724">
    <property type="protein sequence ID" value="CAI9944394.1"/>
    <property type="molecule type" value="Genomic_DNA"/>
</dbReference>
<evidence type="ECO:0000313" key="1">
    <source>
        <dbReference type="EMBL" id="CAI9944394.1"/>
    </source>
</evidence>
<dbReference type="InterPro" id="IPR036770">
    <property type="entry name" value="Ankyrin_rpt-contain_sf"/>
</dbReference>
<dbReference type="InterPro" id="IPR002110">
    <property type="entry name" value="Ankyrin_rpt"/>
</dbReference>
<dbReference type="SUPFAM" id="SSF48403">
    <property type="entry name" value="Ankyrin repeat"/>
    <property type="match status" value="1"/>
</dbReference>
<gene>
    <name evidence="1" type="ORF">HINF_LOCUS32039</name>
    <name evidence="2" type="ORF">HINF_LOCUS69539</name>
</gene>
<keyword evidence="3" id="KW-1185">Reference proteome</keyword>
<evidence type="ECO:0000313" key="2">
    <source>
        <dbReference type="EMBL" id="CAL6098292.1"/>
    </source>
</evidence>
<reference evidence="2 3" key="2">
    <citation type="submission" date="2024-07" db="EMBL/GenBank/DDBJ databases">
        <authorList>
            <person name="Akdeniz Z."/>
        </authorList>
    </citation>
    <scope>NUCLEOTIDE SEQUENCE [LARGE SCALE GENOMIC DNA]</scope>
</reference>
<evidence type="ECO:0000313" key="3">
    <source>
        <dbReference type="Proteomes" id="UP001642409"/>
    </source>
</evidence>
<organism evidence="1">
    <name type="scientific">Hexamita inflata</name>
    <dbReference type="NCBI Taxonomy" id="28002"/>
    <lineage>
        <taxon>Eukaryota</taxon>
        <taxon>Metamonada</taxon>
        <taxon>Diplomonadida</taxon>
        <taxon>Hexamitidae</taxon>
        <taxon>Hexamitinae</taxon>
        <taxon>Hexamita</taxon>
    </lineage>
</organism>
<reference evidence="1" key="1">
    <citation type="submission" date="2023-06" db="EMBL/GenBank/DDBJ databases">
        <authorList>
            <person name="Kurt Z."/>
        </authorList>
    </citation>
    <scope>NUCLEOTIDE SEQUENCE</scope>
</reference>
<dbReference type="Proteomes" id="UP001642409">
    <property type="component" value="Unassembled WGS sequence"/>
</dbReference>
<accession>A0AA86U7N7</accession>
<sequence length="685" mass="82239">MYMRHMQYTLEKERQMYLTVIKEHAYFYADNYCYKCDYNQNVIEQKPIDFPYSLRSDIENFPIFGHDFPQLFKSHECQGRYFTNVFDTLYEFSEFKVTKRMTLPDVDPHQVQNNKCASCMGRLFATNGKQLFEVLITQDFKLQEIQTFGFKFQNLKLHVMNNNLFLRDPHKDQFCKLMLNDQIAALRLDFDYDEIVIDNKDIMLFYLDNNVYYLLYFNQEIKVLNYTVNYSIRNQKQQYIITNNGWSINYDIVNEIVAANLKQQEFDKRQQDDDLQFKQQDFTCLNLLNQNLKNYIQYNYYFIVQQELNPLQQTDFIIYLSLTKQYIILKQCIDQNRFNNILCFDFKLLEDFQDIKCLSKILYNEYLQNSFVNTFINNPQFITLQIGFQADIFLNDTVTKKFRLSQFLKNSILKDNNILIKIIIYCLQYRKYNYLFQVLETQQIFIQQMSNTDFSPLEYIISSNNIMVIQKVYDLFPNMRDVNSETALMIAVRKLRDIPQFLLTQLRQQTITGVTALMIAASTGNQKFVEQLLYEQKMQTRNGETALFFAIYCHNWHCIQLLLDESQYQVQGLPIIHYMVEQSKFFNKKCYSSIINQMYNKIKVQFESYPVKIEYLNNKHTVTNQDINSKYILRKLIYQRKNIALNECEANYFQVGFEQYYCLIYGKANQLNNCFSKYAVEDQLS</sequence>
<dbReference type="AlphaFoldDB" id="A0AA86U7N7"/>
<dbReference type="PANTHER" id="PTHR24120:SF4">
    <property type="entry name" value="GH07239P"/>
    <property type="match status" value="1"/>
</dbReference>
<proteinExistence type="predicted"/>